<feature type="repeat" description="WD" evidence="4">
    <location>
        <begin position="187"/>
        <end position="229"/>
    </location>
</feature>
<dbReference type="GO" id="GO:1904263">
    <property type="term" value="P:positive regulation of TORC1 signaling"/>
    <property type="evidence" value="ECO:0007669"/>
    <property type="project" value="TreeGrafter"/>
</dbReference>
<dbReference type="GO" id="GO:0035591">
    <property type="term" value="F:signaling adaptor activity"/>
    <property type="evidence" value="ECO:0007669"/>
    <property type="project" value="TreeGrafter"/>
</dbReference>
<dbReference type="PROSITE" id="PS00678">
    <property type="entry name" value="WD_REPEATS_1"/>
    <property type="match status" value="1"/>
</dbReference>
<dbReference type="InterPro" id="IPR016135">
    <property type="entry name" value="UBQ-conjugating_enzyme/RWD"/>
</dbReference>
<dbReference type="EMBL" id="JARGDH010000003">
    <property type="protein sequence ID" value="KAL0274104.1"/>
    <property type="molecule type" value="Genomic_DNA"/>
</dbReference>
<dbReference type="GO" id="GO:0005774">
    <property type="term" value="C:vacuolar membrane"/>
    <property type="evidence" value="ECO:0007669"/>
    <property type="project" value="TreeGrafter"/>
</dbReference>
<dbReference type="Pfam" id="PF05773">
    <property type="entry name" value="RWD"/>
    <property type="match status" value="1"/>
</dbReference>
<dbReference type="Pfam" id="PF00400">
    <property type="entry name" value="WD40"/>
    <property type="match status" value="2"/>
</dbReference>
<dbReference type="SMART" id="SM00320">
    <property type="entry name" value="WD40"/>
    <property type="match status" value="4"/>
</dbReference>
<dbReference type="AlphaFoldDB" id="A0AAW2HVY3"/>
<accession>A0AAW2HVY3</accession>
<comment type="similarity">
    <text evidence="3">Belongs to the WD repeat WDR59 family.</text>
</comment>
<keyword evidence="1 4" id="KW-0853">WD repeat</keyword>
<dbReference type="InterPro" id="IPR036322">
    <property type="entry name" value="WD40_repeat_dom_sf"/>
</dbReference>
<keyword evidence="2" id="KW-0677">Repeat</keyword>
<evidence type="ECO:0000256" key="3">
    <source>
        <dbReference type="ARBA" id="ARBA00038452"/>
    </source>
</evidence>
<dbReference type="InterPro" id="IPR019775">
    <property type="entry name" value="WD40_repeat_CS"/>
</dbReference>
<dbReference type="PROSITE" id="PS50908">
    <property type="entry name" value="RWD"/>
    <property type="match status" value="1"/>
</dbReference>
<dbReference type="InterPro" id="IPR039456">
    <property type="entry name" value="WDR59_mRING-H2-C3H3C2"/>
</dbReference>
<dbReference type="PANTHER" id="PTHR46170">
    <property type="entry name" value="GATOR COMPLEX PROTEIN WDR59"/>
    <property type="match status" value="1"/>
</dbReference>
<gene>
    <name evidence="6" type="ORF">PYX00_006613</name>
</gene>
<evidence type="ECO:0000256" key="4">
    <source>
        <dbReference type="PROSITE-ProRule" id="PRU00221"/>
    </source>
</evidence>
<proteinExistence type="inferred from homology"/>
<dbReference type="InterPro" id="IPR015943">
    <property type="entry name" value="WD40/YVTN_repeat-like_dom_sf"/>
</dbReference>
<feature type="repeat" description="WD" evidence="4">
    <location>
        <begin position="101"/>
        <end position="143"/>
    </location>
</feature>
<dbReference type="PROSITE" id="PS50082">
    <property type="entry name" value="WD_REPEATS_2"/>
    <property type="match status" value="2"/>
</dbReference>
<dbReference type="Pfam" id="PF17120">
    <property type="entry name" value="zf-RING_16"/>
    <property type="match status" value="1"/>
</dbReference>
<organism evidence="6">
    <name type="scientific">Menopon gallinae</name>
    <name type="common">poultry shaft louse</name>
    <dbReference type="NCBI Taxonomy" id="328185"/>
    <lineage>
        <taxon>Eukaryota</taxon>
        <taxon>Metazoa</taxon>
        <taxon>Ecdysozoa</taxon>
        <taxon>Arthropoda</taxon>
        <taxon>Hexapoda</taxon>
        <taxon>Insecta</taxon>
        <taxon>Pterygota</taxon>
        <taxon>Neoptera</taxon>
        <taxon>Paraneoptera</taxon>
        <taxon>Psocodea</taxon>
        <taxon>Troctomorpha</taxon>
        <taxon>Phthiraptera</taxon>
        <taxon>Amblycera</taxon>
        <taxon>Menoponidae</taxon>
        <taxon>Menopon</taxon>
    </lineage>
</organism>
<evidence type="ECO:0000256" key="2">
    <source>
        <dbReference type="ARBA" id="ARBA00022737"/>
    </source>
</evidence>
<dbReference type="PANTHER" id="PTHR46170:SF1">
    <property type="entry name" value="GATOR COMPLEX PROTEIN WDR59"/>
    <property type="match status" value="1"/>
</dbReference>
<dbReference type="Gene3D" id="2.130.10.10">
    <property type="entry name" value="YVTN repeat-like/Quinoprotein amine dehydrogenase"/>
    <property type="match status" value="1"/>
</dbReference>
<dbReference type="CDD" id="cd16692">
    <property type="entry name" value="mRING-H2-C3H3C2_WDR59"/>
    <property type="match status" value="1"/>
</dbReference>
<comment type="caution">
    <text evidence="6">The sequence shown here is derived from an EMBL/GenBank/DDBJ whole genome shotgun (WGS) entry which is preliminary data.</text>
</comment>
<reference evidence="6" key="1">
    <citation type="journal article" date="2024" name="Gigascience">
        <title>Chromosome-level genome of the poultry shaft louse Menopon gallinae provides insight into the host-switching and adaptive evolution of parasitic lice.</title>
        <authorList>
            <person name="Xu Y."/>
            <person name="Ma L."/>
            <person name="Liu S."/>
            <person name="Liang Y."/>
            <person name="Liu Q."/>
            <person name="He Z."/>
            <person name="Tian L."/>
            <person name="Duan Y."/>
            <person name="Cai W."/>
            <person name="Li H."/>
            <person name="Song F."/>
        </authorList>
    </citation>
    <scope>NUCLEOTIDE SEQUENCE</scope>
    <source>
        <strain evidence="6">Cailab_2023a</strain>
    </source>
</reference>
<dbReference type="InterPro" id="IPR006575">
    <property type="entry name" value="RWD_dom"/>
</dbReference>
<feature type="domain" description="RWD" evidence="5">
    <location>
        <begin position="403"/>
        <end position="507"/>
    </location>
</feature>
<name>A0AAW2HVY3_9NEOP</name>
<protein>
    <recommendedName>
        <fullName evidence="5">RWD domain-containing protein</fullName>
    </recommendedName>
</protein>
<evidence type="ECO:0000256" key="1">
    <source>
        <dbReference type="ARBA" id="ARBA00022574"/>
    </source>
</evidence>
<evidence type="ECO:0000313" key="6">
    <source>
        <dbReference type="EMBL" id="KAL0274104.1"/>
    </source>
</evidence>
<dbReference type="InterPro" id="IPR049566">
    <property type="entry name" value="WDR59_RTC1-like_RING_Znf"/>
</dbReference>
<dbReference type="InterPro" id="IPR001680">
    <property type="entry name" value="WD40_rpt"/>
</dbReference>
<dbReference type="EMBL" id="JARGDH010000003">
    <property type="protein sequence ID" value="KAL0274103.1"/>
    <property type="molecule type" value="Genomic_DNA"/>
</dbReference>
<dbReference type="InterPro" id="IPR049567">
    <property type="entry name" value="WDR59-like"/>
</dbReference>
<dbReference type="Gene3D" id="3.10.110.10">
    <property type="entry name" value="Ubiquitin Conjugating Enzyme"/>
    <property type="match status" value="1"/>
</dbReference>
<dbReference type="GO" id="GO:0035859">
    <property type="term" value="C:Seh1-associated complex"/>
    <property type="evidence" value="ECO:0007669"/>
    <property type="project" value="TreeGrafter"/>
</dbReference>
<evidence type="ECO:0000259" key="5">
    <source>
        <dbReference type="PROSITE" id="PS50908"/>
    </source>
</evidence>
<sequence>MASRWSSEFNVSEHRDLQANAMALDRDGNYILLAGKRHIAIKNLNEASDSLKKFPRHNKYEVGAAEWNPTSVYSQHCALSTNQKIEIFCWCDGQLEFMYSLKYHTRLVSDINWHRFEPHLLASSSIDTYTHIWDIRDPRKPSMTFSAIASANHVRWNKLTTYYLATAHDGDIRIWDQRKGTAPIQYISAHFSKIHGLDWSQTHEYQLASCSQDGTVKFFDVTNPKCTESVIQTAAPVWRARYTPFGEGLVTVLIPQTRRAENSLLLWNLSNQSIPVYTFVGHTDVVLEFEWRKQRLDASEYQLITWSKDQSLRTWRIEPFLQKLCGYDMDGDSQELGEDVGSDIVNINSSDLPGSDGRELITEDTVVPAVEAMNVESFSDLDYYQFPEKSSVSVQDPFKCLELEFSLLSANNNFMNVKLDEMNISRRSCMITACVNSLVVTLQVTFPLSYPCNAAPSFQIDDSSTIDSVMKTKLLKILKQTAQQRVKKSKVCLESCITQLLTTLENSAQILEAETKQSSRSQPVSSSEISLNHNSYFYGTMQDVHIPYPKTCGARFCSVDMLVCFHRSSWPRKLSSKQETLTPRSLSSRSEQNHLSYPVMYMIRSGGNDSSNRSMPYFMQSKSMNKNDSPLSDNMQSNTKSQTTISKTVTIYDCSKLFFTHKELGERYVFDTNNTAEMCRKNAEIAGSVGRQDLVQTWTLASLIATPISQGGEEDDMLWPNHPFSRSQIEYLILHYAKMSDVQTAAMLCCAFTAKSESKGPYTNKFLNSKSVSATPGGSPYHTIHPTESNLENINLSNVKQNRSNSWSESLDELKSVCNILDQKDSETDFSEKSKVLDDKNAIMYEELKKKYADILHRWNLLENRVQVTKLLSTAADCSRVMEFSSECNQCKKRIAGTAYCPSCKRILLRCALCRILVRGSSNFCLVCGHGGHAKHMLEWFKSELICPTGCGCKCLLETSNMLEV</sequence>
<dbReference type="SUPFAM" id="SSF50978">
    <property type="entry name" value="WD40 repeat-like"/>
    <property type="match status" value="1"/>
</dbReference>
<dbReference type="GO" id="GO:0034198">
    <property type="term" value="P:cellular response to amino acid starvation"/>
    <property type="evidence" value="ECO:0007669"/>
    <property type="project" value="TreeGrafter"/>
</dbReference>